<gene>
    <name evidence="2" type="ordered locus">AciPR4_0305</name>
</gene>
<dbReference type="HOGENOM" id="CLU_046066_3_2_0"/>
<dbReference type="Gene3D" id="3.40.50.1820">
    <property type="entry name" value="alpha/beta hydrolase"/>
    <property type="match status" value="1"/>
</dbReference>
<evidence type="ECO:0000259" key="1">
    <source>
        <dbReference type="Pfam" id="PF12697"/>
    </source>
</evidence>
<dbReference type="EMBL" id="CP002467">
    <property type="protein sequence ID" value="ADV81142.1"/>
    <property type="molecule type" value="Genomic_DNA"/>
</dbReference>
<keyword evidence="3" id="KW-1185">Reference proteome</keyword>
<dbReference type="AlphaFoldDB" id="E8V1E7"/>
<accession>E8V1E7</accession>
<dbReference type="Pfam" id="PF12697">
    <property type="entry name" value="Abhydrolase_6"/>
    <property type="match status" value="1"/>
</dbReference>
<protein>
    <recommendedName>
        <fullName evidence="1">AB hydrolase-1 domain-containing protein</fullName>
    </recommendedName>
</protein>
<dbReference type="KEGG" id="tsa:AciPR4_0305"/>
<dbReference type="eggNOG" id="COG0596">
    <property type="taxonomic scope" value="Bacteria"/>
</dbReference>
<dbReference type="RefSeq" id="WP_013566875.1">
    <property type="nucleotide sequence ID" value="NC_014963.1"/>
</dbReference>
<reference evidence="2 3" key="1">
    <citation type="journal article" date="2012" name="Stand. Genomic Sci.">
        <title>Complete genome sequence of Terriglobus saanensis type strain SP1PR4(T), an Acidobacteria from tundra soil.</title>
        <authorList>
            <person name="Rawat S.R."/>
            <person name="Mannisto M.K."/>
            <person name="Starovoytov V."/>
            <person name="Goodwin L."/>
            <person name="Nolan M."/>
            <person name="Hauser L."/>
            <person name="Land M."/>
            <person name="Davenport K.W."/>
            <person name="Woyke T."/>
            <person name="Haggblom M.M."/>
        </authorList>
    </citation>
    <scope>NUCLEOTIDE SEQUENCE</scope>
    <source>
        <strain evidence="3">ATCC BAA-1853 / DSM 23119 / SP1PR4</strain>
    </source>
</reference>
<sequence length="257" mass="28740">MANFVLVHAAWRGGWTWKRVARQLRDAGHEVYTPTLTGLADRSHLLHAGINLSTHIQDIVSLIRFEELSEVILCGASYSGMVITGVANQISERIDALVYLDAFLPQNGDSIFTLNPEAMQLANIKNAGQSGGFSLPPISTEFIQTNLQDRAWVDRMSTPHPIASQTEAIRLRGNQDKIKTKIYALATGWEPNGFRGFYDRASADPTWVTRTIDSGHELMLNKPEEVAELLKEAAALAYSKRHYIAKTKEETERKEYV</sequence>
<proteinExistence type="predicted"/>
<dbReference type="SUPFAM" id="SSF53474">
    <property type="entry name" value="alpha/beta-Hydrolases"/>
    <property type="match status" value="1"/>
</dbReference>
<dbReference type="PANTHER" id="PTHR37017">
    <property type="entry name" value="AB HYDROLASE-1 DOMAIN-CONTAINING PROTEIN-RELATED"/>
    <property type="match status" value="1"/>
</dbReference>
<organism evidence="2 3">
    <name type="scientific">Terriglobus saanensis (strain ATCC BAA-1853 / DSM 23119 / SP1PR4)</name>
    <dbReference type="NCBI Taxonomy" id="401053"/>
    <lineage>
        <taxon>Bacteria</taxon>
        <taxon>Pseudomonadati</taxon>
        <taxon>Acidobacteriota</taxon>
        <taxon>Terriglobia</taxon>
        <taxon>Terriglobales</taxon>
        <taxon>Acidobacteriaceae</taxon>
        <taxon>Terriglobus</taxon>
    </lineage>
</organism>
<dbReference type="InterPro" id="IPR052897">
    <property type="entry name" value="Sec-Metab_Biosynth_Hydrolase"/>
</dbReference>
<name>E8V1E7_TERSS</name>
<dbReference type="Proteomes" id="UP000006844">
    <property type="component" value="Chromosome"/>
</dbReference>
<evidence type="ECO:0000313" key="2">
    <source>
        <dbReference type="EMBL" id="ADV81142.1"/>
    </source>
</evidence>
<dbReference type="PANTHER" id="PTHR37017:SF11">
    <property type="entry name" value="ESTERASE_LIPASE_THIOESTERASE DOMAIN-CONTAINING PROTEIN"/>
    <property type="match status" value="1"/>
</dbReference>
<dbReference type="OrthoDB" id="9112061at2"/>
<evidence type="ECO:0000313" key="3">
    <source>
        <dbReference type="Proteomes" id="UP000006844"/>
    </source>
</evidence>
<dbReference type="InterPro" id="IPR029058">
    <property type="entry name" value="AB_hydrolase_fold"/>
</dbReference>
<dbReference type="InterPro" id="IPR000073">
    <property type="entry name" value="AB_hydrolase_1"/>
</dbReference>
<feature type="domain" description="AB hydrolase-1" evidence="1">
    <location>
        <begin position="4"/>
        <end position="228"/>
    </location>
</feature>
<dbReference type="STRING" id="401053.AciPR4_0305"/>